<feature type="compositionally biased region" description="Low complexity" evidence="2">
    <location>
        <begin position="1504"/>
        <end position="1518"/>
    </location>
</feature>
<dbReference type="GeneID" id="113147281"/>
<feature type="coiled-coil region" evidence="1">
    <location>
        <begin position="796"/>
        <end position="830"/>
    </location>
</feature>
<accession>A0A6P6S0F1</accession>
<gene>
    <name evidence="4" type="primary">LOC113147281</name>
</gene>
<feature type="region of interest" description="Disordered" evidence="2">
    <location>
        <begin position="1028"/>
        <end position="1054"/>
    </location>
</feature>
<protein>
    <submittedName>
        <fullName evidence="4">Microtubule-associated protein futsch-like</fullName>
    </submittedName>
</protein>
<feature type="region of interest" description="Disordered" evidence="2">
    <location>
        <begin position="594"/>
        <end position="634"/>
    </location>
</feature>
<evidence type="ECO:0000313" key="4">
    <source>
        <dbReference type="RefSeq" id="XP_026193097.1"/>
    </source>
</evidence>
<organism evidence="3 4">
    <name type="scientific">Cyclospora cayetanensis</name>
    <dbReference type="NCBI Taxonomy" id="88456"/>
    <lineage>
        <taxon>Eukaryota</taxon>
        <taxon>Sar</taxon>
        <taxon>Alveolata</taxon>
        <taxon>Apicomplexa</taxon>
        <taxon>Conoidasida</taxon>
        <taxon>Coccidia</taxon>
        <taxon>Eucoccidiorida</taxon>
        <taxon>Eimeriorina</taxon>
        <taxon>Eimeriidae</taxon>
        <taxon>Cyclospora</taxon>
    </lineage>
</organism>
<feature type="compositionally biased region" description="Basic and acidic residues" evidence="2">
    <location>
        <begin position="93"/>
        <end position="107"/>
    </location>
</feature>
<feature type="compositionally biased region" description="Polar residues" evidence="2">
    <location>
        <begin position="111"/>
        <end position="122"/>
    </location>
</feature>
<dbReference type="Proteomes" id="UP000515125">
    <property type="component" value="Unplaced"/>
</dbReference>
<feature type="compositionally biased region" description="Polar residues" evidence="2">
    <location>
        <begin position="1448"/>
        <end position="1464"/>
    </location>
</feature>
<feature type="compositionally biased region" description="Basic and acidic residues" evidence="2">
    <location>
        <begin position="612"/>
        <end position="622"/>
    </location>
</feature>
<feature type="compositionally biased region" description="Polar residues" evidence="2">
    <location>
        <begin position="55"/>
        <end position="70"/>
    </location>
</feature>
<feature type="region of interest" description="Disordered" evidence="2">
    <location>
        <begin position="291"/>
        <end position="311"/>
    </location>
</feature>
<reference evidence="4" key="1">
    <citation type="submission" date="2025-08" db="UniProtKB">
        <authorList>
            <consortium name="RefSeq"/>
        </authorList>
    </citation>
    <scope>IDENTIFICATION</scope>
</reference>
<feature type="compositionally biased region" description="Polar residues" evidence="2">
    <location>
        <begin position="1477"/>
        <end position="1500"/>
    </location>
</feature>
<feature type="region of interest" description="Disordered" evidence="2">
    <location>
        <begin position="1074"/>
        <end position="1127"/>
    </location>
</feature>
<evidence type="ECO:0000256" key="2">
    <source>
        <dbReference type="SAM" id="MobiDB-lite"/>
    </source>
</evidence>
<keyword evidence="1" id="KW-0175">Coiled coil</keyword>
<dbReference type="RefSeq" id="XP_026193097.1">
    <property type="nucleotide sequence ID" value="XM_026337312.1"/>
</dbReference>
<sequence>MQTPLSPVSLEGLLACAEAPESVAPPQLREIPPGHLQDAAKLTPERGASDGAKSCMSSSSATPTRGSIDTQYPPEGLPKALTEHQLESSPSLRAERSGNSHSSRDADTDSDNTLASSLNEPSRGQEAFLARDEFAQAAKSVPFPKLAEEASFQKANNECRMALGDLQRPASSAKPLSIQGGCTPLDGSPFTTAPHADQTLFLPAVPQEPHVHEAGLLSPRNSSAFCSLSSSLDGDSFFEDFVEGNQEGSQAAVASEVEPLVKVTGYKETSSLLHSEAQLHDTFTLFLEQREQQQGQQHRHVGADSNQDAGVGDPEGNAVSIRAGSVALAAKPSDAFAEAGKLVRKAERKTWASTQNAELEGMHTHATAERITGQASAAAKAVRPPPTQALPRSVISAGTEKTHAGHLEPSSGAVSQGSNAAAMPAGGTSAAQALDTDAAQNVCAAPPALKLPEVFLADAPDTTERAGAKGYTTHIGTSSIRSAVHALPFEDIAIGGDPTAAEAARANSAESAVVEAKAAAAAAGCAQQAKERVVDTVAASSAMLRATTDATPAAGAAVATAAESESMKKAVVANAVTVPRLAPRAVAEAAAANNAAAEDTASEAATPATVPEKTKREAESKGAHTSSVAGVPERPAATAAAIGERVATDSTAGASASMKAYVSAKKAVEASQLLASAAAAAIAGRRQASEATADATAFADAAASKALEAVASAQKCTDAEFRSAAEQRLQALVTAARASEQAAACSRSAAEAASAHAADAAADAEKQDQEADAYKGAAKSAALAAQEAANIAYGIVAEIEQQAATAFATLQRAQTEAEVAYGELKAASKQEETKIKELSSAAAVIAAELQAQRETATVHVAESRLHVEAAAAAAATVRVVQEAAEAASGCVSAAEKHHRACEEAARRALQAAAAANAAAAELHMHKEEAATNAARTRNHWEVAAMHCAGVEQHLLDAATDAKQVQEHAIAVTTAATTAADQLQHVKDSGNLARAAAAAAQEASDVAAGIVAGLQQKQAAATAIIEGPHDAQKQKGRGAGGHSKSPQHKEAATAAAAKVTSAAAFAATIAAERSPKQLSQASGEPQSAALATHQASTASDGARSEHEEWVPKCGVSKPTENASGTHLQDEAAKCAATVAQQHMQAAEGSAAAAEASALRCVEIETQLRCLADKAAAGAASDRLMLKEAFQAVVTAAARSQKHVEALCAATEEATTEVLQHRKSLSVARNQALAAAAEAKEAAAAATAAVGATQAAELMATRGAAAAASAADASLQAAEQIRLAVESVQEAGEFADPAKAAAEAAVTAAESASAAKAAAAIAAAQAASSQEASKTATRGAVASLKAADTAVRAERVAAEQLGMVVVATSHISQKVSLILSHREGASTATANPNAAGVSTGKLTIGASGKKPHLIPPDGAGVVVEIRSASKGVEGRQQKLNHSAKRPGAPGTSNEVVAAKSSGSRPSCWTRLPALPAEPSGSTCTAGDSAIDISQRSHTSVIKNTESRSNNNSSTRSSENNKQATRGVVIARVRQPQTTHTKGIMAPVMEPSRSTVSPAVTAASALRVESSSVLSLESSSSCKICPYITGGHLADPRMSSKHSADLGSFSVWQQVVFLGAAAVAEAAGGTC</sequence>
<feature type="region of interest" description="Disordered" evidence="2">
    <location>
        <begin position="1427"/>
        <end position="1522"/>
    </location>
</feature>
<feature type="compositionally biased region" description="Low complexity" evidence="2">
    <location>
        <begin position="594"/>
        <end position="609"/>
    </location>
</feature>
<name>A0A6P6S0F1_9EIME</name>
<keyword evidence="3" id="KW-1185">Reference proteome</keyword>
<feature type="region of interest" description="Disordered" evidence="2">
    <location>
        <begin position="24"/>
        <end position="123"/>
    </location>
</feature>
<proteinExistence type="predicted"/>
<feature type="compositionally biased region" description="Polar residues" evidence="2">
    <location>
        <begin position="1075"/>
        <end position="1084"/>
    </location>
</feature>
<evidence type="ECO:0000313" key="3">
    <source>
        <dbReference type="Proteomes" id="UP000515125"/>
    </source>
</evidence>
<evidence type="ECO:0000256" key="1">
    <source>
        <dbReference type="SAM" id="Coils"/>
    </source>
</evidence>
<feature type="region of interest" description="Disordered" evidence="2">
    <location>
        <begin position="400"/>
        <end position="425"/>
    </location>
</feature>